<feature type="domain" description="AAA+ ATPase" evidence="1">
    <location>
        <begin position="38"/>
        <end position="164"/>
    </location>
</feature>
<dbReference type="GO" id="GO:0005886">
    <property type="term" value="C:plasma membrane"/>
    <property type="evidence" value="ECO:0007669"/>
    <property type="project" value="TreeGrafter"/>
</dbReference>
<dbReference type="InterPro" id="IPR003959">
    <property type="entry name" value="ATPase_AAA_core"/>
</dbReference>
<dbReference type="EMBL" id="PRKZ01000007">
    <property type="protein sequence ID" value="RAW48825.1"/>
    <property type="molecule type" value="Genomic_DNA"/>
</dbReference>
<evidence type="ECO:0000259" key="1">
    <source>
        <dbReference type="SMART" id="SM00382"/>
    </source>
</evidence>
<dbReference type="GO" id="GO:0030163">
    <property type="term" value="P:protein catabolic process"/>
    <property type="evidence" value="ECO:0007669"/>
    <property type="project" value="TreeGrafter"/>
</dbReference>
<dbReference type="Proteomes" id="UP000251634">
    <property type="component" value="Unassembled WGS sequence"/>
</dbReference>
<dbReference type="InterPro" id="IPR027417">
    <property type="entry name" value="P-loop_NTPase"/>
</dbReference>
<dbReference type="InterPro" id="IPR003593">
    <property type="entry name" value="AAA+_ATPase"/>
</dbReference>
<dbReference type="Gene3D" id="1.20.58.760">
    <property type="entry name" value="Peptidase M41"/>
    <property type="match status" value="1"/>
</dbReference>
<dbReference type="Pfam" id="PF01434">
    <property type="entry name" value="Peptidase_M41"/>
    <property type="match status" value="1"/>
</dbReference>
<name>A0A329THC6_9FIRM</name>
<organism evidence="2 3">
    <name type="scientific">Faecalibacterium prausnitzii</name>
    <dbReference type="NCBI Taxonomy" id="853"/>
    <lineage>
        <taxon>Bacteria</taxon>
        <taxon>Bacillati</taxon>
        <taxon>Bacillota</taxon>
        <taxon>Clostridia</taxon>
        <taxon>Eubacteriales</taxon>
        <taxon>Oscillospiraceae</taxon>
        <taxon>Faecalibacterium</taxon>
    </lineage>
</organism>
<dbReference type="RefSeq" id="WP_112115933.1">
    <property type="nucleotide sequence ID" value="NZ_PRKZ01000007.1"/>
</dbReference>
<proteinExistence type="predicted"/>
<dbReference type="CDD" id="cd19481">
    <property type="entry name" value="RecA-like_protease"/>
    <property type="match status" value="1"/>
</dbReference>
<gene>
    <name evidence="2" type="ORF">C4N25_09885</name>
</gene>
<dbReference type="InterPro" id="IPR037219">
    <property type="entry name" value="Peptidase_M41-like"/>
</dbReference>
<accession>A0A329THC6</accession>
<evidence type="ECO:0000313" key="2">
    <source>
        <dbReference type="EMBL" id="RAW48825.1"/>
    </source>
</evidence>
<reference evidence="2 3" key="1">
    <citation type="submission" date="2018-02" db="EMBL/GenBank/DDBJ databases">
        <title>Complete genome sequencing of Faecalibacterium prausnitzii strains isolated from the human gut.</title>
        <authorList>
            <person name="Fitzgerald B.C."/>
            <person name="Shkoporov A.N."/>
            <person name="Ross P.R."/>
            <person name="Hill C."/>
        </authorList>
    </citation>
    <scope>NUCLEOTIDE SEQUENCE [LARGE SCALE GENOMIC DNA]</scope>
    <source>
        <strain evidence="2 3">APC942/8-14-2</strain>
    </source>
</reference>
<dbReference type="Pfam" id="PF00004">
    <property type="entry name" value="AAA"/>
    <property type="match status" value="1"/>
</dbReference>
<dbReference type="SUPFAM" id="SSF140990">
    <property type="entry name" value="FtsH protease domain-like"/>
    <property type="match status" value="1"/>
</dbReference>
<dbReference type="GO" id="GO:0006508">
    <property type="term" value="P:proteolysis"/>
    <property type="evidence" value="ECO:0007669"/>
    <property type="project" value="InterPro"/>
</dbReference>
<dbReference type="PANTHER" id="PTHR23076:SF97">
    <property type="entry name" value="ATP-DEPENDENT ZINC METALLOPROTEASE YME1L1"/>
    <property type="match status" value="1"/>
</dbReference>
<dbReference type="InterPro" id="IPR000642">
    <property type="entry name" value="Peptidase_M41"/>
</dbReference>
<dbReference type="SMART" id="SM00382">
    <property type="entry name" value="AAA"/>
    <property type="match status" value="1"/>
</dbReference>
<sequence length="418" mass="46569">MDKFDEKVIGYDSIKETLRQIADVLKRPEAYKEKGVSMPRGLLMESAPGLGKSLMASILMEESGRKSFVFRMINEGNTFLGEMKDIFDIAKEEAPSILLLEDLNLYVESNSPYAPEWACLQACIDETSDADIFVIATTNDTRYMPQSLLRPGRFDYILNLNPPLGKTAENIVSYYLRDKNLAKDVQISDIIKAMPQVSCATLETVMNLAAINSVYHDHAHVQKEDIIDALLKVVYNLRKADCEEDPQEHQMIAVHEAAHAVVGEVLHSGSIGIITIRGSHGAIGGMESGLAVYAKSEEEFQDEIIKTLAGKAGTALIYGIMDIRAAADIKKADQLLDIWLCHFAGGGFSGVEPSENRLSEPRLSYNEAIKSAKLEELYRRAYKILYDNRDFLLAVQKELLEHETLLNSDLAKIRESCT</sequence>
<dbReference type="GO" id="GO:0004176">
    <property type="term" value="F:ATP-dependent peptidase activity"/>
    <property type="evidence" value="ECO:0007669"/>
    <property type="project" value="InterPro"/>
</dbReference>
<evidence type="ECO:0000313" key="3">
    <source>
        <dbReference type="Proteomes" id="UP000251634"/>
    </source>
</evidence>
<dbReference type="SUPFAM" id="SSF52540">
    <property type="entry name" value="P-loop containing nucleoside triphosphate hydrolases"/>
    <property type="match status" value="1"/>
</dbReference>
<dbReference type="PANTHER" id="PTHR23076">
    <property type="entry name" value="METALLOPROTEASE M41 FTSH"/>
    <property type="match status" value="1"/>
</dbReference>
<dbReference type="GO" id="GO:0005524">
    <property type="term" value="F:ATP binding"/>
    <property type="evidence" value="ECO:0007669"/>
    <property type="project" value="InterPro"/>
</dbReference>
<dbReference type="Gene3D" id="1.10.8.60">
    <property type="match status" value="1"/>
</dbReference>
<dbReference type="GO" id="GO:0004222">
    <property type="term" value="F:metalloendopeptidase activity"/>
    <property type="evidence" value="ECO:0007669"/>
    <property type="project" value="InterPro"/>
</dbReference>
<protein>
    <submittedName>
        <fullName evidence="2">ATPase</fullName>
    </submittedName>
</protein>
<dbReference type="GO" id="GO:0016887">
    <property type="term" value="F:ATP hydrolysis activity"/>
    <property type="evidence" value="ECO:0007669"/>
    <property type="project" value="InterPro"/>
</dbReference>
<comment type="caution">
    <text evidence="2">The sequence shown here is derived from an EMBL/GenBank/DDBJ whole genome shotgun (WGS) entry which is preliminary data.</text>
</comment>
<dbReference type="AlphaFoldDB" id="A0A329THC6"/>
<dbReference type="Gene3D" id="3.40.50.300">
    <property type="entry name" value="P-loop containing nucleotide triphosphate hydrolases"/>
    <property type="match status" value="1"/>
</dbReference>